<dbReference type="Pfam" id="PF13280">
    <property type="entry name" value="WYL"/>
    <property type="match status" value="1"/>
</dbReference>
<organism evidence="5 6">
    <name type="scientific">Bittarella massiliensis</name>
    <name type="common">ex Durand et al. 2017</name>
    <dbReference type="NCBI Taxonomy" id="1720313"/>
    <lineage>
        <taxon>Bacteria</taxon>
        <taxon>Bacillati</taxon>
        <taxon>Bacillota</taxon>
        <taxon>Clostridia</taxon>
        <taxon>Eubacteriales</taxon>
        <taxon>Oscillospiraceae</taxon>
        <taxon>Bittarella (ex Durand et al. 2017)</taxon>
    </lineage>
</organism>
<protein>
    <submittedName>
        <fullName evidence="5">Predicted DNA-binding transcriptional regulator YafY, contains an HTH and WYL domains</fullName>
    </submittedName>
    <submittedName>
        <fullName evidence="4">WYL domain-containing protein</fullName>
    </submittedName>
</protein>
<dbReference type="InterPro" id="IPR036390">
    <property type="entry name" value="WH_DNA-bd_sf"/>
</dbReference>
<dbReference type="InterPro" id="IPR051534">
    <property type="entry name" value="CBASS_pafABC_assoc_protein"/>
</dbReference>
<dbReference type="InterPro" id="IPR057727">
    <property type="entry name" value="WCX_dom"/>
</dbReference>
<dbReference type="EMBL" id="FQVY01000006">
    <property type="protein sequence ID" value="SHG64000.1"/>
    <property type="molecule type" value="Genomic_DNA"/>
</dbReference>
<reference evidence="6" key="1">
    <citation type="submission" date="2016-11" db="EMBL/GenBank/DDBJ databases">
        <authorList>
            <person name="Jaros S."/>
            <person name="Januszkiewicz K."/>
            <person name="Wedrychowicz H."/>
        </authorList>
    </citation>
    <scope>NUCLEOTIDE SEQUENCE [LARGE SCALE GENOMIC DNA]</scope>
    <source>
        <strain evidence="6">DSM 4029</strain>
    </source>
</reference>
<dbReference type="PIRSF" id="PIRSF016838">
    <property type="entry name" value="PafC"/>
    <property type="match status" value="1"/>
</dbReference>
<dbReference type="SUPFAM" id="SSF46785">
    <property type="entry name" value="Winged helix' DNA-binding domain"/>
    <property type="match status" value="1"/>
</dbReference>
<reference evidence="5" key="2">
    <citation type="submission" date="2016-11" db="EMBL/GenBank/DDBJ databases">
        <authorList>
            <person name="Varghese N."/>
            <person name="Submissions S."/>
        </authorList>
    </citation>
    <scope>NUCLEOTIDE SEQUENCE</scope>
    <source>
        <strain evidence="5">DSM 4029</strain>
    </source>
</reference>
<dbReference type="RefSeq" id="WP_044993506.1">
    <property type="nucleotide sequence ID" value="NZ_FQVY01000006.1"/>
</dbReference>
<reference evidence="4 7" key="3">
    <citation type="journal article" date="2019" name="Nat. Med.">
        <title>A library of human gut bacterial isolates paired with longitudinal multiomics data enables mechanistic microbiome research.</title>
        <authorList>
            <person name="Poyet M."/>
            <person name="Groussin M."/>
            <person name="Gibbons S.M."/>
            <person name="Avila-Pacheco J."/>
            <person name="Jiang X."/>
            <person name="Kearney S.M."/>
            <person name="Perrotta A.R."/>
            <person name="Berdy B."/>
            <person name="Zhao S."/>
            <person name="Lieberman T.D."/>
            <person name="Swanson P.K."/>
            <person name="Smith M."/>
            <person name="Roesemann S."/>
            <person name="Alexander J.E."/>
            <person name="Rich S.A."/>
            <person name="Livny J."/>
            <person name="Vlamakis H."/>
            <person name="Clish C."/>
            <person name="Bullock K."/>
            <person name="Deik A."/>
            <person name="Scott J."/>
            <person name="Pierce K.A."/>
            <person name="Xavier R.J."/>
            <person name="Alm E.J."/>
        </authorList>
    </citation>
    <scope>NUCLEOTIDE SEQUENCE [LARGE SCALE GENOMIC DNA]</scope>
    <source>
        <strain evidence="4 7">BIOML-A2</strain>
    </source>
</reference>
<gene>
    <name evidence="4" type="ORF">GT747_01010</name>
    <name evidence="5" type="ORF">SAMN05444424_2894</name>
</gene>
<dbReference type="InterPro" id="IPR026881">
    <property type="entry name" value="WYL_dom"/>
</dbReference>
<dbReference type="GO" id="GO:0003677">
    <property type="term" value="F:DNA binding"/>
    <property type="evidence" value="ECO:0007669"/>
    <property type="project" value="UniProtKB-KW"/>
</dbReference>
<keyword evidence="7" id="KW-1185">Reference proteome</keyword>
<dbReference type="InterPro" id="IPR036388">
    <property type="entry name" value="WH-like_DNA-bd_sf"/>
</dbReference>
<dbReference type="InterPro" id="IPR013196">
    <property type="entry name" value="HTH_11"/>
</dbReference>
<evidence type="ECO:0000313" key="5">
    <source>
        <dbReference type="EMBL" id="SHG64000.1"/>
    </source>
</evidence>
<accession>A0AAQ1RX75</accession>
<dbReference type="PANTHER" id="PTHR34580">
    <property type="match status" value="1"/>
</dbReference>
<dbReference type="InterPro" id="IPR001034">
    <property type="entry name" value="DeoR_HTH"/>
</dbReference>
<proteinExistence type="predicted"/>
<dbReference type="Proteomes" id="UP000474718">
    <property type="component" value="Unassembled WGS sequence"/>
</dbReference>
<dbReference type="Gene3D" id="1.10.10.10">
    <property type="entry name" value="Winged helix-like DNA-binding domain superfamily/Winged helix DNA-binding domain"/>
    <property type="match status" value="1"/>
</dbReference>
<dbReference type="InterPro" id="IPR028349">
    <property type="entry name" value="PafC-like"/>
</dbReference>
<dbReference type="Proteomes" id="UP000184089">
    <property type="component" value="Unassembled WGS sequence"/>
</dbReference>
<name>A0AAQ1RX75_9FIRM</name>
<evidence type="ECO:0000313" key="7">
    <source>
        <dbReference type="Proteomes" id="UP000474718"/>
    </source>
</evidence>
<evidence type="ECO:0000313" key="4">
    <source>
        <dbReference type="EMBL" id="MZL68353.1"/>
    </source>
</evidence>
<dbReference type="EMBL" id="WWVX01000001">
    <property type="protein sequence ID" value="MZL68353.1"/>
    <property type="molecule type" value="Genomic_DNA"/>
</dbReference>
<keyword evidence="1" id="KW-0805">Transcription regulation</keyword>
<dbReference type="GO" id="GO:0003700">
    <property type="term" value="F:DNA-binding transcription factor activity"/>
    <property type="evidence" value="ECO:0007669"/>
    <property type="project" value="InterPro"/>
</dbReference>
<sequence length="301" mass="33971">MKTDRLVGILTYLLQTDRATMPELAARFEVSRRTIQRDVDALCRAGIPLVSTRGGGGGVAIMDGYKLDRRLLSPGELQGILAGLRGLDSVSKTSSAEQFLQKVSARGEAPFSPDGDLVIDLASFYKDSLSEKIELLRRAIAQQELVRFHYYYGKGEADKRVEPYSLVFKWSDWYLFGFCTQRQDFRLYKLGRLWALTPAGEGFVPRPVPAEKRRFGSQMRDDYLVTALYCPAAKYRLVEERGPDSFSVAEDGRLLARWGFAGPEEALAWFLSFGDGAEVIDPPQMRERVREEAEKIAARHR</sequence>
<dbReference type="PROSITE" id="PS52050">
    <property type="entry name" value="WYL"/>
    <property type="match status" value="1"/>
</dbReference>
<evidence type="ECO:0000259" key="3">
    <source>
        <dbReference type="PROSITE" id="PS51000"/>
    </source>
</evidence>
<dbReference type="Pfam" id="PF08279">
    <property type="entry name" value="HTH_11"/>
    <property type="match status" value="1"/>
</dbReference>
<dbReference type="Pfam" id="PF25583">
    <property type="entry name" value="WCX"/>
    <property type="match status" value="1"/>
</dbReference>
<evidence type="ECO:0000256" key="2">
    <source>
        <dbReference type="ARBA" id="ARBA00023163"/>
    </source>
</evidence>
<dbReference type="PANTHER" id="PTHR34580:SF1">
    <property type="entry name" value="PROTEIN PAFC"/>
    <property type="match status" value="1"/>
</dbReference>
<comment type="caution">
    <text evidence="5">The sequence shown here is derived from an EMBL/GenBank/DDBJ whole genome shotgun (WGS) entry which is preliminary data.</text>
</comment>
<dbReference type="PROSITE" id="PS51000">
    <property type="entry name" value="HTH_DEOR_2"/>
    <property type="match status" value="1"/>
</dbReference>
<evidence type="ECO:0000256" key="1">
    <source>
        <dbReference type="ARBA" id="ARBA00023015"/>
    </source>
</evidence>
<keyword evidence="5" id="KW-0238">DNA-binding</keyword>
<feature type="domain" description="HTH deoR-type" evidence="3">
    <location>
        <begin position="2"/>
        <end position="60"/>
    </location>
</feature>
<keyword evidence="2" id="KW-0804">Transcription</keyword>
<evidence type="ECO:0000313" key="6">
    <source>
        <dbReference type="Proteomes" id="UP000184089"/>
    </source>
</evidence>
<dbReference type="AlphaFoldDB" id="A0AAQ1RX75"/>